<dbReference type="CDD" id="cd02440">
    <property type="entry name" value="AdoMet_MTases"/>
    <property type="match status" value="1"/>
</dbReference>
<sequence>MPRYRWGARFYDVLSLERPLYRSGRLAALDRLDLRPGDRVLDVGCGTGLDFGPLVSRVRPGGRIVGLDPSAQMLARARRRVDLAGLAEVTLVRARADDVAAVTTGPVDAVVFAYVLSIADGWERAYRDAVALLRPGGRVAVVDTAPPTGRWAWLRPAARVLFAVGGVHPDRQVWTAVLRGADRADHLVLRGGHVHVAVGTYREPAASRTGGRS</sequence>
<comment type="caution">
    <text evidence="2">The sequence shown here is derived from an EMBL/GenBank/DDBJ whole genome shotgun (WGS) entry which is preliminary data.</text>
</comment>
<keyword evidence="3" id="KW-1185">Reference proteome</keyword>
<gene>
    <name evidence="2" type="ORF">GCM10011594_05930</name>
</gene>
<dbReference type="Proteomes" id="UP000655208">
    <property type="component" value="Unassembled WGS sequence"/>
</dbReference>
<dbReference type="PANTHER" id="PTHR42912">
    <property type="entry name" value="METHYLTRANSFERASE"/>
    <property type="match status" value="1"/>
</dbReference>
<dbReference type="Gene3D" id="3.40.50.150">
    <property type="entry name" value="Vaccinia Virus protein VP39"/>
    <property type="match status" value="1"/>
</dbReference>
<reference evidence="2" key="1">
    <citation type="journal article" date="2014" name="Int. J. Syst. Evol. Microbiol.">
        <title>Complete genome sequence of Corynebacterium casei LMG S-19264T (=DSM 44701T), isolated from a smear-ripened cheese.</title>
        <authorList>
            <consortium name="US DOE Joint Genome Institute (JGI-PGF)"/>
            <person name="Walter F."/>
            <person name="Albersmeier A."/>
            <person name="Kalinowski J."/>
            <person name="Ruckert C."/>
        </authorList>
    </citation>
    <scope>NUCLEOTIDE SEQUENCE</scope>
    <source>
        <strain evidence="2">CGMCC 4.7308</strain>
    </source>
</reference>
<feature type="domain" description="Methyltransferase" evidence="1">
    <location>
        <begin position="40"/>
        <end position="137"/>
    </location>
</feature>
<name>A0A917SNB5_9ACTN</name>
<dbReference type="SUPFAM" id="SSF53335">
    <property type="entry name" value="S-adenosyl-L-methionine-dependent methyltransferases"/>
    <property type="match status" value="1"/>
</dbReference>
<proteinExistence type="predicted"/>
<dbReference type="AlphaFoldDB" id="A0A917SNB5"/>
<protein>
    <submittedName>
        <fullName evidence="2">O-methyltransferase</fullName>
    </submittedName>
</protein>
<evidence type="ECO:0000313" key="2">
    <source>
        <dbReference type="EMBL" id="GGL89138.1"/>
    </source>
</evidence>
<dbReference type="GO" id="GO:0008168">
    <property type="term" value="F:methyltransferase activity"/>
    <property type="evidence" value="ECO:0007669"/>
    <property type="project" value="TreeGrafter"/>
</dbReference>
<dbReference type="InterPro" id="IPR029063">
    <property type="entry name" value="SAM-dependent_MTases_sf"/>
</dbReference>
<dbReference type="Pfam" id="PF13649">
    <property type="entry name" value="Methyltransf_25"/>
    <property type="match status" value="1"/>
</dbReference>
<dbReference type="EMBL" id="BMNA01000001">
    <property type="protein sequence ID" value="GGL89138.1"/>
    <property type="molecule type" value="Genomic_DNA"/>
</dbReference>
<evidence type="ECO:0000259" key="1">
    <source>
        <dbReference type="Pfam" id="PF13649"/>
    </source>
</evidence>
<accession>A0A917SNB5</accession>
<dbReference type="InterPro" id="IPR041698">
    <property type="entry name" value="Methyltransf_25"/>
</dbReference>
<reference evidence="2" key="2">
    <citation type="submission" date="2020-09" db="EMBL/GenBank/DDBJ databases">
        <authorList>
            <person name="Sun Q."/>
            <person name="Zhou Y."/>
        </authorList>
    </citation>
    <scope>NUCLEOTIDE SEQUENCE</scope>
    <source>
        <strain evidence="2">CGMCC 4.7308</strain>
    </source>
</reference>
<dbReference type="InterPro" id="IPR050508">
    <property type="entry name" value="Methyltransf_Superfamily"/>
</dbReference>
<evidence type="ECO:0000313" key="3">
    <source>
        <dbReference type="Proteomes" id="UP000655208"/>
    </source>
</evidence>
<organism evidence="2 3">
    <name type="scientific">Nakamurella endophytica</name>
    <dbReference type="NCBI Taxonomy" id="1748367"/>
    <lineage>
        <taxon>Bacteria</taxon>
        <taxon>Bacillati</taxon>
        <taxon>Actinomycetota</taxon>
        <taxon>Actinomycetes</taxon>
        <taxon>Nakamurellales</taxon>
        <taxon>Nakamurellaceae</taxon>
        <taxon>Nakamurella</taxon>
    </lineage>
</organism>